<dbReference type="RefSeq" id="WP_301188401.1">
    <property type="nucleotide sequence ID" value="NZ_JAPDPJ010000001.1"/>
</dbReference>
<dbReference type="EMBL" id="JAPDPJ010000001">
    <property type="protein sequence ID" value="MCW3784830.1"/>
    <property type="molecule type" value="Genomic_DNA"/>
</dbReference>
<name>A0AAE3SD85_9BACT</name>
<gene>
    <name evidence="1" type="ORF">OM075_00045</name>
</gene>
<keyword evidence="2" id="KW-1185">Reference proteome</keyword>
<dbReference type="InterPro" id="IPR025563">
    <property type="entry name" value="DUF4286"/>
</dbReference>
<organism evidence="1 2">
    <name type="scientific">Plebeiibacterium sediminum</name>
    <dbReference type="NCBI Taxonomy" id="2992112"/>
    <lineage>
        <taxon>Bacteria</taxon>
        <taxon>Pseudomonadati</taxon>
        <taxon>Bacteroidota</taxon>
        <taxon>Bacteroidia</taxon>
        <taxon>Marinilabiliales</taxon>
        <taxon>Marinilabiliaceae</taxon>
        <taxon>Plebeiibacterium</taxon>
    </lineage>
</organism>
<evidence type="ECO:0000313" key="1">
    <source>
        <dbReference type="EMBL" id="MCW3784830.1"/>
    </source>
</evidence>
<comment type="caution">
    <text evidence="1">The sequence shown here is derived from an EMBL/GenBank/DDBJ whole genome shotgun (WGS) entry which is preliminary data.</text>
</comment>
<sequence>MFIFNTTFVITEAKFAIWEEWLRNTYVPLIKNVVPGCEVGTYEVMTTENKDERTVSVQWKVSTPTDLEVINRQSPIVLGQMHSDFGQQALYFSSILKAL</sequence>
<proteinExistence type="predicted"/>
<dbReference type="AlphaFoldDB" id="A0AAE3SD85"/>
<evidence type="ECO:0000313" key="2">
    <source>
        <dbReference type="Proteomes" id="UP001209229"/>
    </source>
</evidence>
<protein>
    <submittedName>
        <fullName evidence="1">DUF4286 family protein</fullName>
    </submittedName>
</protein>
<dbReference type="Pfam" id="PF14114">
    <property type="entry name" value="DUF4286"/>
    <property type="match status" value="1"/>
</dbReference>
<dbReference type="Proteomes" id="UP001209229">
    <property type="component" value="Unassembled WGS sequence"/>
</dbReference>
<reference evidence="1" key="1">
    <citation type="submission" date="2022-10" db="EMBL/GenBank/DDBJ databases">
        <authorList>
            <person name="Yu W.X."/>
        </authorList>
    </citation>
    <scope>NUCLEOTIDE SEQUENCE</scope>
    <source>
        <strain evidence="1">AAT</strain>
    </source>
</reference>
<accession>A0AAE3SD85</accession>